<dbReference type="GO" id="GO:0005886">
    <property type="term" value="C:plasma membrane"/>
    <property type="evidence" value="ECO:0007669"/>
    <property type="project" value="TreeGrafter"/>
</dbReference>
<dbReference type="CDD" id="cd00099">
    <property type="entry name" value="IgV"/>
    <property type="match status" value="1"/>
</dbReference>
<evidence type="ECO:0000313" key="5">
    <source>
        <dbReference type="Ensembl" id="ENSSMAP00000069950.1"/>
    </source>
</evidence>
<keyword evidence="1 3" id="KW-0732">Signal</keyword>
<evidence type="ECO:0000256" key="3">
    <source>
        <dbReference type="SAM" id="SignalP"/>
    </source>
</evidence>
<name>A0A8D3EDU1_SCOMX</name>
<evidence type="ECO:0000313" key="6">
    <source>
        <dbReference type="Proteomes" id="UP000694558"/>
    </source>
</evidence>
<dbReference type="Gene3D" id="2.60.40.10">
    <property type="entry name" value="Immunoglobulins"/>
    <property type="match status" value="1"/>
</dbReference>
<dbReference type="GeneTree" id="ENSGT00980000198722"/>
<feature type="signal peptide" evidence="3">
    <location>
        <begin position="1"/>
        <end position="24"/>
    </location>
</feature>
<organism evidence="5 6">
    <name type="scientific">Scophthalmus maximus</name>
    <name type="common">Turbot</name>
    <name type="synonym">Psetta maxima</name>
    <dbReference type="NCBI Taxonomy" id="52904"/>
    <lineage>
        <taxon>Eukaryota</taxon>
        <taxon>Metazoa</taxon>
        <taxon>Chordata</taxon>
        <taxon>Craniata</taxon>
        <taxon>Vertebrata</taxon>
        <taxon>Euteleostomi</taxon>
        <taxon>Actinopterygii</taxon>
        <taxon>Neopterygii</taxon>
        <taxon>Teleostei</taxon>
        <taxon>Neoteleostei</taxon>
        <taxon>Acanthomorphata</taxon>
        <taxon>Carangaria</taxon>
        <taxon>Pleuronectiformes</taxon>
        <taxon>Pleuronectoidei</taxon>
        <taxon>Scophthalmidae</taxon>
        <taxon>Scophthalmus</taxon>
    </lineage>
</organism>
<evidence type="ECO:0000256" key="1">
    <source>
        <dbReference type="ARBA" id="ARBA00022729"/>
    </source>
</evidence>
<evidence type="ECO:0000259" key="4">
    <source>
        <dbReference type="Pfam" id="PF07686"/>
    </source>
</evidence>
<feature type="domain" description="Immunoglobulin V-set" evidence="4">
    <location>
        <begin position="29"/>
        <end position="128"/>
    </location>
</feature>
<dbReference type="SUPFAM" id="SSF48726">
    <property type="entry name" value="Immunoglobulin"/>
    <property type="match status" value="1"/>
</dbReference>
<dbReference type="PANTHER" id="PTHR23268">
    <property type="entry name" value="T-CELL RECEPTOR BETA CHAIN"/>
    <property type="match status" value="1"/>
</dbReference>
<dbReference type="Pfam" id="PF07686">
    <property type="entry name" value="V-set"/>
    <property type="match status" value="1"/>
</dbReference>
<dbReference type="GO" id="GO:0002376">
    <property type="term" value="P:immune system process"/>
    <property type="evidence" value="ECO:0007669"/>
    <property type="project" value="UniProtKB-KW"/>
</dbReference>
<keyword evidence="2" id="KW-0391">Immunity</keyword>
<sequence>MTSDLYMMIRFLFCLLLTAGVSQGVQVDQSPAALIRKAGDAVQLVCTHGEADYNVMLWYRQSPGDQALKLIGHIYSHLHDVEGAFIKHFKLAGDLSGDGKNGSLSIINLKAPKHTATYFCAASEPQYVNLPSALYKNLFPLFSSGSRSKLSPVSFVVWLIC</sequence>
<dbReference type="PANTHER" id="PTHR23268:SF102">
    <property type="entry name" value="IMMUNOGLOBULIN V-SET DOMAIN-CONTAINING PROTEIN"/>
    <property type="match status" value="1"/>
</dbReference>
<reference evidence="5" key="2">
    <citation type="submission" date="2025-08" db="UniProtKB">
        <authorList>
            <consortium name="Ensembl"/>
        </authorList>
    </citation>
    <scope>IDENTIFICATION</scope>
</reference>
<accession>A0A8D3EDU1</accession>
<proteinExistence type="predicted"/>
<dbReference type="AlphaFoldDB" id="A0A8D3EDU1"/>
<protein>
    <recommendedName>
        <fullName evidence="4">Immunoglobulin V-set domain-containing protein</fullName>
    </recommendedName>
</protein>
<dbReference type="Ensembl" id="ENSSMAT00000059819.1">
    <property type="protein sequence ID" value="ENSSMAP00000069950.1"/>
    <property type="gene ID" value="ENSSMAG00000025351.1"/>
</dbReference>
<dbReference type="GO" id="GO:0007166">
    <property type="term" value="P:cell surface receptor signaling pathway"/>
    <property type="evidence" value="ECO:0007669"/>
    <property type="project" value="TreeGrafter"/>
</dbReference>
<feature type="chain" id="PRO_5033998489" description="Immunoglobulin V-set domain-containing protein" evidence="3">
    <location>
        <begin position="25"/>
        <end position="161"/>
    </location>
</feature>
<dbReference type="Proteomes" id="UP000694558">
    <property type="component" value="Chromosome 17"/>
</dbReference>
<dbReference type="InterPro" id="IPR036179">
    <property type="entry name" value="Ig-like_dom_sf"/>
</dbReference>
<reference evidence="5" key="1">
    <citation type="submission" date="2023-05" db="EMBL/GenBank/DDBJ databases">
        <title>High-quality long-read genome of Scophthalmus maximus.</title>
        <authorList>
            <person name="Lien S."/>
            <person name="Martinez P."/>
        </authorList>
    </citation>
    <scope>NUCLEOTIDE SEQUENCE [LARGE SCALE GENOMIC DNA]</scope>
</reference>
<dbReference type="InterPro" id="IPR050413">
    <property type="entry name" value="TCR_beta_variable"/>
</dbReference>
<evidence type="ECO:0000256" key="2">
    <source>
        <dbReference type="ARBA" id="ARBA00022859"/>
    </source>
</evidence>
<dbReference type="InterPro" id="IPR013106">
    <property type="entry name" value="Ig_V-set"/>
</dbReference>
<dbReference type="InterPro" id="IPR013783">
    <property type="entry name" value="Ig-like_fold"/>
</dbReference>